<feature type="transmembrane region" description="Helical" evidence="1">
    <location>
        <begin position="165"/>
        <end position="182"/>
    </location>
</feature>
<keyword evidence="1" id="KW-0812">Transmembrane</keyword>
<sequence length="633" mass="70110">MQFHKNINALRALAVISVVLFHFKIEGFGGGFAGVDVFFVISGFLMTGIIFTGLQKQNFSLLGFYASRARRIVPALLALCVALLVFGFVFLPLDDYRDTIRTIKSSLLFSSNFMFAKGGSYFDAPLHENWLLHTWSLSVEWQFYMLYPVLLMALYKCFGARKTTHALMVLALMSFGASILVTKANPVFAFYMLPTRAWELIAGGLVFLFPLQLGKRNSTVCEGLGLLAILTSVFCFSEQDLWPGYLAALPVLGTALVIYGNTQSVFSNHKALQFTGKISYSVYLWHWPLVVFLYSCGLLTSVPHIVGAIALSFVLGALSFYLIESKVKKITSAPGTILKFASYAVGVVALSAITSSVVKNHPAVRFAFVDLGQPEYTSKLYPQECYPNNYAASDCKLGTGEVSVILFGDSHAQSTAAAVQMENQQAALSWARGGCPPLQNFAMRDKELESQCQAFNHEKLEVLKRSYQGIPVVLFSRAALYSDPSRNNSYRISFPEQKNLDDSSFVETYTAQYSDVVCSIAKNHPVYMVKPIPEMPFSVYKGLNLHRRIFQQASDISIPLYEYEQRNRNAIAVIEAVAKRCNVTVVDPTPYLCPDGHCMGSKDGVPLYFDDNHLVDAGNQQLKGLFKGVAKGI</sequence>
<dbReference type="PANTHER" id="PTHR23028">
    <property type="entry name" value="ACETYLTRANSFERASE"/>
    <property type="match status" value="1"/>
</dbReference>
<evidence type="ECO:0000259" key="2">
    <source>
        <dbReference type="Pfam" id="PF01757"/>
    </source>
</evidence>
<dbReference type="Pfam" id="PF01757">
    <property type="entry name" value="Acyl_transf_3"/>
    <property type="match status" value="1"/>
</dbReference>
<evidence type="ECO:0000313" key="4">
    <source>
        <dbReference type="EMBL" id="KJZ43326.1"/>
    </source>
</evidence>
<name>A0A0F4TFV6_PSEFL</name>
<dbReference type="AlphaFoldDB" id="A0A0F4TFV6"/>
<feature type="domain" description="SGNH" evidence="3">
    <location>
        <begin position="385"/>
        <end position="627"/>
    </location>
</feature>
<dbReference type="PATRIC" id="fig|294.132.peg.3248"/>
<organism evidence="4 5">
    <name type="scientific">Pseudomonas fluorescens</name>
    <dbReference type="NCBI Taxonomy" id="294"/>
    <lineage>
        <taxon>Bacteria</taxon>
        <taxon>Pseudomonadati</taxon>
        <taxon>Pseudomonadota</taxon>
        <taxon>Gammaproteobacteria</taxon>
        <taxon>Pseudomonadales</taxon>
        <taxon>Pseudomonadaceae</taxon>
        <taxon>Pseudomonas</taxon>
    </lineage>
</organism>
<reference evidence="4 5" key="1">
    <citation type="submission" date="2015-03" db="EMBL/GenBank/DDBJ databases">
        <title>Comparative genomics of Pseudomonas insights into diversity of traits involved in vanlence and defense.</title>
        <authorList>
            <person name="Qin Y."/>
        </authorList>
    </citation>
    <scope>NUCLEOTIDE SEQUENCE [LARGE SCALE GENOMIC DNA]</scope>
    <source>
        <strain evidence="4 5">C8</strain>
    </source>
</reference>
<dbReference type="PANTHER" id="PTHR23028:SF53">
    <property type="entry name" value="ACYL_TRANSF_3 DOMAIN-CONTAINING PROTEIN"/>
    <property type="match status" value="1"/>
</dbReference>
<feature type="transmembrane region" description="Helical" evidence="1">
    <location>
        <begin position="31"/>
        <end position="51"/>
    </location>
</feature>
<dbReference type="Proteomes" id="UP000033588">
    <property type="component" value="Unassembled WGS sequence"/>
</dbReference>
<dbReference type="GO" id="GO:0009103">
    <property type="term" value="P:lipopolysaccharide biosynthetic process"/>
    <property type="evidence" value="ECO:0007669"/>
    <property type="project" value="TreeGrafter"/>
</dbReference>
<dbReference type="OrthoDB" id="9767863at2"/>
<dbReference type="GO" id="GO:0016747">
    <property type="term" value="F:acyltransferase activity, transferring groups other than amino-acyl groups"/>
    <property type="evidence" value="ECO:0007669"/>
    <property type="project" value="InterPro"/>
</dbReference>
<gene>
    <name evidence="4" type="ORF">VC35_20325</name>
</gene>
<evidence type="ECO:0000256" key="1">
    <source>
        <dbReference type="SAM" id="Phobius"/>
    </source>
</evidence>
<dbReference type="RefSeq" id="WP_046042217.1">
    <property type="nucleotide sequence ID" value="NZ_LACC01000025.1"/>
</dbReference>
<keyword evidence="1" id="KW-0472">Membrane</keyword>
<feature type="transmembrane region" description="Helical" evidence="1">
    <location>
        <begin position="306"/>
        <end position="324"/>
    </location>
</feature>
<feature type="transmembrane region" description="Helical" evidence="1">
    <location>
        <begin position="282"/>
        <end position="300"/>
    </location>
</feature>
<evidence type="ECO:0000259" key="3">
    <source>
        <dbReference type="Pfam" id="PF19040"/>
    </source>
</evidence>
<protein>
    <submittedName>
        <fullName evidence="4">Acyltransferase</fullName>
    </submittedName>
</protein>
<dbReference type="GO" id="GO:0016020">
    <property type="term" value="C:membrane"/>
    <property type="evidence" value="ECO:0007669"/>
    <property type="project" value="TreeGrafter"/>
</dbReference>
<dbReference type="Pfam" id="PF19040">
    <property type="entry name" value="SGNH"/>
    <property type="match status" value="1"/>
</dbReference>
<feature type="transmembrane region" description="Helical" evidence="1">
    <location>
        <begin position="7"/>
        <end position="25"/>
    </location>
</feature>
<feature type="transmembrane region" description="Helical" evidence="1">
    <location>
        <begin position="336"/>
        <end position="358"/>
    </location>
</feature>
<accession>A0A0F4TFV6</accession>
<feature type="transmembrane region" description="Helical" evidence="1">
    <location>
        <begin position="242"/>
        <end position="261"/>
    </location>
</feature>
<feature type="transmembrane region" description="Helical" evidence="1">
    <location>
        <begin position="141"/>
        <end position="158"/>
    </location>
</feature>
<dbReference type="InterPro" id="IPR043968">
    <property type="entry name" value="SGNH"/>
</dbReference>
<dbReference type="InterPro" id="IPR002656">
    <property type="entry name" value="Acyl_transf_3_dom"/>
</dbReference>
<dbReference type="InterPro" id="IPR050879">
    <property type="entry name" value="Acyltransferase_3"/>
</dbReference>
<feature type="domain" description="Acyltransferase 3" evidence="2">
    <location>
        <begin position="5"/>
        <end position="317"/>
    </location>
</feature>
<feature type="transmembrane region" description="Helical" evidence="1">
    <location>
        <begin position="72"/>
        <end position="91"/>
    </location>
</feature>
<proteinExistence type="predicted"/>
<keyword evidence="4" id="KW-0012">Acyltransferase</keyword>
<keyword evidence="1" id="KW-1133">Transmembrane helix</keyword>
<dbReference type="EMBL" id="LACC01000025">
    <property type="protein sequence ID" value="KJZ43326.1"/>
    <property type="molecule type" value="Genomic_DNA"/>
</dbReference>
<comment type="caution">
    <text evidence="4">The sequence shown here is derived from an EMBL/GenBank/DDBJ whole genome shotgun (WGS) entry which is preliminary data.</text>
</comment>
<evidence type="ECO:0000313" key="5">
    <source>
        <dbReference type="Proteomes" id="UP000033588"/>
    </source>
</evidence>
<keyword evidence="4" id="KW-0808">Transferase</keyword>